<evidence type="ECO:0000313" key="2">
    <source>
        <dbReference type="EMBL" id="KAG2837032.1"/>
    </source>
</evidence>
<dbReference type="AlphaFoldDB" id="A0A8T1JTJ7"/>
<protein>
    <recommendedName>
        <fullName evidence="6">Retrotransposon Copia-like N-terminal domain-containing protein</fullName>
    </recommendedName>
</protein>
<accession>A0A8T1JTJ7</accession>
<comment type="caution">
    <text evidence="2">The sequence shown here is derived from an EMBL/GenBank/DDBJ whole genome shotgun (WGS) entry which is preliminary data.</text>
</comment>
<feature type="compositionally biased region" description="Basic and acidic residues" evidence="1">
    <location>
        <begin position="126"/>
        <end position="138"/>
    </location>
</feature>
<evidence type="ECO:0000313" key="5">
    <source>
        <dbReference type="Proteomes" id="UP000735874"/>
    </source>
</evidence>
<name>A0A8T1JTJ7_9STRA</name>
<evidence type="ECO:0000313" key="3">
    <source>
        <dbReference type="EMBL" id="KAG2902717.1"/>
    </source>
</evidence>
<feature type="compositionally biased region" description="Acidic residues" evidence="1">
    <location>
        <begin position="52"/>
        <end position="62"/>
    </location>
</feature>
<evidence type="ECO:0008006" key="6">
    <source>
        <dbReference type="Google" id="ProtNLM"/>
    </source>
</evidence>
<gene>
    <name evidence="2" type="ORF">PC113_g19919</name>
    <name evidence="3" type="ORF">PC117_g21410</name>
    <name evidence="4" type="ORF">PC118_g18905</name>
</gene>
<organism evidence="2 5">
    <name type="scientific">Phytophthora cactorum</name>
    <dbReference type="NCBI Taxonomy" id="29920"/>
    <lineage>
        <taxon>Eukaryota</taxon>
        <taxon>Sar</taxon>
        <taxon>Stramenopiles</taxon>
        <taxon>Oomycota</taxon>
        <taxon>Peronosporomycetes</taxon>
        <taxon>Peronosporales</taxon>
        <taxon>Peronosporaceae</taxon>
        <taxon>Phytophthora</taxon>
    </lineage>
</organism>
<evidence type="ECO:0000256" key="1">
    <source>
        <dbReference type="SAM" id="MobiDB-lite"/>
    </source>
</evidence>
<dbReference type="EMBL" id="RCMK01001077">
    <property type="protein sequence ID" value="KAG2902717.1"/>
    <property type="molecule type" value="Genomic_DNA"/>
</dbReference>
<proteinExistence type="predicted"/>
<dbReference type="VEuPathDB" id="FungiDB:PC110_g14478"/>
<dbReference type="Proteomes" id="UP000697107">
    <property type="component" value="Unassembled WGS sequence"/>
</dbReference>
<dbReference type="Proteomes" id="UP000736787">
    <property type="component" value="Unassembled WGS sequence"/>
</dbReference>
<evidence type="ECO:0000313" key="4">
    <source>
        <dbReference type="EMBL" id="KAG2966886.1"/>
    </source>
</evidence>
<reference evidence="2" key="1">
    <citation type="submission" date="2018-10" db="EMBL/GenBank/DDBJ databases">
        <title>Effector identification in a new, highly contiguous assembly of the strawberry crown rot pathogen Phytophthora cactorum.</title>
        <authorList>
            <person name="Armitage A.D."/>
            <person name="Nellist C.F."/>
            <person name="Bates H."/>
            <person name="Vickerstaff R.J."/>
            <person name="Harrison R.J."/>
        </authorList>
    </citation>
    <scope>NUCLEOTIDE SEQUENCE</scope>
    <source>
        <strain evidence="2">15-7</strain>
        <strain evidence="3">4040</strain>
        <strain evidence="4">P415</strain>
    </source>
</reference>
<dbReference type="EMBL" id="RCMG01001077">
    <property type="protein sequence ID" value="KAG2837032.1"/>
    <property type="molecule type" value="Genomic_DNA"/>
</dbReference>
<sequence length="156" mass="16956">MNPTQASADDDRDFPRLNGRDFVIWKTRVTAALEGKNLIGFVTQADYAGDEDFDFDSDEELNPELSDMRDLTAALDAAEAPKANAMGDSSSSESFSDSSSEAANAGNDSDVDMGKVTPPIQSFTAKKRDDLKRADKLKAKSQKLSSKKLRLEEAQA</sequence>
<dbReference type="Proteomes" id="UP000735874">
    <property type="component" value="Unassembled WGS sequence"/>
</dbReference>
<feature type="compositionally biased region" description="Basic residues" evidence="1">
    <location>
        <begin position="139"/>
        <end position="148"/>
    </location>
</feature>
<feature type="region of interest" description="Disordered" evidence="1">
    <location>
        <begin position="52"/>
        <end position="156"/>
    </location>
</feature>
<dbReference type="EMBL" id="RCML01000976">
    <property type="protein sequence ID" value="KAG2966886.1"/>
    <property type="molecule type" value="Genomic_DNA"/>
</dbReference>
<feature type="compositionally biased region" description="Low complexity" evidence="1">
    <location>
        <begin position="88"/>
        <end position="101"/>
    </location>
</feature>